<dbReference type="OrthoDB" id="76050at2759"/>
<dbReference type="AlphaFoldDB" id="A0A024TGY3"/>
<feature type="region of interest" description="Disordered" evidence="1">
    <location>
        <begin position="165"/>
        <end position="219"/>
    </location>
</feature>
<gene>
    <name evidence="2" type="ORF">H310_12644</name>
</gene>
<protein>
    <submittedName>
        <fullName evidence="2">Uncharacterized protein</fullName>
    </submittedName>
</protein>
<feature type="compositionally biased region" description="Low complexity" evidence="1">
    <location>
        <begin position="33"/>
        <end position="76"/>
    </location>
</feature>
<name>A0A024TGY3_9STRA</name>
<dbReference type="RefSeq" id="XP_008878021.1">
    <property type="nucleotide sequence ID" value="XM_008879799.1"/>
</dbReference>
<accession>A0A024TGY3</accession>
<dbReference type="EMBL" id="KI913992">
    <property type="protein sequence ID" value="ETV93385.1"/>
    <property type="molecule type" value="Genomic_DNA"/>
</dbReference>
<reference evidence="2" key="1">
    <citation type="submission" date="2013-12" db="EMBL/GenBank/DDBJ databases">
        <title>The Genome Sequence of Aphanomyces invadans NJM9701.</title>
        <authorList>
            <consortium name="The Broad Institute Genomics Platform"/>
            <person name="Russ C."/>
            <person name="Tyler B."/>
            <person name="van West P."/>
            <person name="Dieguez-Uribeondo J."/>
            <person name="Young S.K."/>
            <person name="Zeng Q."/>
            <person name="Gargeya S."/>
            <person name="Fitzgerald M."/>
            <person name="Abouelleil A."/>
            <person name="Alvarado L."/>
            <person name="Chapman S.B."/>
            <person name="Gainer-Dewar J."/>
            <person name="Goldberg J."/>
            <person name="Griggs A."/>
            <person name="Gujja S."/>
            <person name="Hansen M."/>
            <person name="Howarth C."/>
            <person name="Imamovic A."/>
            <person name="Ireland A."/>
            <person name="Larimer J."/>
            <person name="McCowan C."/>
            <person name="Murphy C."/>
            <person name="Pearson M."/>
            <person name="Poon T.W."/>
            <person name="Priest M."/>
            <person name="Roberts A."/>
            <person name="Saif S."/>
            <person name="Shea T."/>
            <person name="Sykes S."/>
            <person name="Wortman J."/>
            <person name="Nusbaum C."/>
            <person name="Birren B."/>
        </authorList>
    </citation>
    <scope>NUCLEOTIDE SEQUENCE [LARGE SCALE GENOMIC DNA]</scope>
    <source>
        <strain evidence="2">NJM9701</strain>
    </source>
</reference>
<dbReference type="GeneID" id="20089694"/>
<evidence type="ECO:0000313" key="2">
    <source>
        <dbReference type="EMBL" id="ETV93385.1"/>
    </source>
</evidence>
<dbReference type="VEuPathDB" id="FungiDB:H310_12644"/>
<proteinExistence type="predicted"/>
<organism evidence="2">
    <name type="scientific">Aphanomyces invadans</name>
    <dbReference type="NCBI Taxonomy" id="157072"/>
    <lineage>
        <taxon>Eukaryota</taxon>
        <taxon>Sar</taxon>
        <taxon>Stramenopiles</taxon>
        <taxon>Oomycota</taxon>
        <taxon>Saprolegniomycetes</taxon>
        <taxon>Saprolegniales</taxon>
        <taxon>Verrucalvaceae</taxon>
        <taxon>Aphanomyces</taxon>
    </lineage>
</organism>
<sequence>MPQPCRIDACRRYSKSGGLCLYHMRDTMPTKDSTPATTTAPTISSSPPRTTSNTTSTRRPPMALSPAPTPTTPTTSHVSMGGPVPKPSDLRAASTTTGPYHQPHRRWVAISKVRYHHTGWIKCLVPQCHSEAKRHFAFCSGHENSVVCVHERTKQYLSTSHDVADGDAAPVDRVSSMSVPKSHMRRRPTPSYTEDRMHHPDHGAATSSQHTRLLHPMEL</sequence>
<feature type="compositionally biased region" description="Basic and acidic residues" evidence="1">
    <location>
        <begin position="193"/>
        <end position="202"/>
    </location>
</feature>
<evidence type="ECO:0000256" key="1">
    <source>
        <dbReference type="SAM" id="MobiDB-lite"/>
    </source>
</evidence>
<feature type="region of interest" description="Disordered" evidence="1">
    <location>
        <begin position="27"/>
        <end position="101"/>
    </location>
</feature>